<dbReference type="Pfam" id="PF13456">
    <property type="entry name" value="RVT_3"/>
    <property type="match status" value="1"/>
</dbReference>
<dbReference type="PANTHER" id="PTHR47723:SF19">
    <property type="entry name" value="POLYNUCLEOTIDYL TRANSFERASE, RIBONUCLEASE H-LIKE SUPERFAMILY PROTEIN"/>
    <property type="match status" value="1"/>
</dbReference>
<gene>
    <name evidence="2" type="ORF">ACH5RR_037302</name>
</gene>
<dbReference type="InterPro" id="IPR053151">
    <property type="entry name" value="RNase_H-like"/>
</dbReference>
<dbReference type="CDD" id="cd06222">
    <property type="entry name" value="RNase_H_like"/>
    <property type="match status" value="1"/>
</dbReference>
<dbReference type="InterPro" id="IPR002156">
    <property type="entry name" value="RNaseH_domain"/>
</dbReference>
<evidence type="ECO:0000259" key="1">
    <source>
        <dbReference type="PROSITE" id="PS50879"/>
    </source>
</evidence>
<organism evidence="2 3">
    <name type="scientific">Cinchona calisaya</name>
    <dbReference type="NCBI Taxonomy" id="153742"/>
    <lineage>
        <taxon>Eukaryota</taxon>
        <taxon>Viridiplantae</taxon>
        <taxon>Streptophyta</taxon>
        <taxon>Embryophyta</taxon>
        <taxon>Tracheophyta</taxon>
        <taxon>Spermatophyta</taxon>
        <taxon>Magnoliopsida</taxon>
        <taxon>eudicotyledons</taxon>
        <taxon>Gunneridae</taxon>
        <taxon>Pentapetalae</taxon>
        <taxon>asterids</taxon>
        <taxon>lamiids</taxon>
        <taxon>Gentianales</taxon>
        <taxon>Rubiaceae</taxon>
        <taxon>Cinchonoideae</taxon>
        <taxon>Cinchoneae</taxon>
        <taxon>Cinchona</taxon>
    </lineage>
</organism>
<feature type="domain" description="RNase H type-1" evidence="1">
    <location>
        <begin position="44"/>
        <end position="140"/>
    </location>
</feature>
<dbReference type="SUPFAM" id="SSF53098">
    <property type="entry name" value="Ribonuclease H-like"/>
    <property type="match status" value="1"/>
</dbReference>
<accession>A0ABD2Y721</accession>
<dbReference type="PANTHER" id="PTHR47723">
    <property type="entry name" value="OS05G0353850 PROTEIN"/>
    <property type="match status" value="1"/>
</dbReference>
<keyword evidence="3" id="KW-1185">Reference proteome</keyword>
<dbReference type="PROSITE" id="PS50879">
    <property type="entry name" value="RNASE_H_1"/>
    <property type="match status" value="1"/>
</dbReference>
<dbReference type="Gene3D" id="3.30.420.10">
    <property type="entry name" value="Ribonuclease H-like superfamily/Ribonuclease H"/>
    <property type="match status" value="1"/>
</dbReference>
<dbReference type="Proteomes" id="UP001630127">
    <property type="component" value="Unassembled WGS sequence"/>
</dbReference>
<name>A0ABD2Y721_9GENT</name>
<evidence type="ECO:0000313" key="3">
    <source>
        <dbReference type="Proteomes" id="UP001630127"/>
    </source>
</evidence>
<dbReference type="AlphaFoldDB" id="A0ABD2Y721"/>
<evidence type="ECO:0000313" key="2">
    <source>
        <dbReference type="EMBL" id="KAL3502853.1"/>
    </source>
</evidence>
<reference evidence="2 3" key="1">
    <citation type="submission" date="2024-11" db="EMBL/GenBank/DDBJ databases">
        <title>A near-complete genome assembly of Cinchona calisaya.</title>
        <authorList>
            <person name="Lian D.C."/>
            <person name="Zhao X.W."/>
            <person name="Wei L."/>
        </authorList>
    </citation>
    <scope>NUCLEOTIDE SEQUENCE [LARGE SCALE GENOMIC DNA]</scope>
    <source>
        <tissue evidence="2">Nenye</tissue>
    </source>
</reference>
<dbReference type="InterPro" id="IPR036397">
    <property type="entry name" value="RNaseH_sf"/>
</dbReference>
<dbReference type="EMBL" id="JBJUIK010000015">
    <property type="protein sequence ID" value="KAL3502853.1"/>
    <property type="molecule type" value="Genomic_DNA"/>
</dbReference>
<comment type="caution">
    <text evidence="2">The sequence shown here is derived from an EMBL/GenBank/DDBJ whole genome shotgun (WGS) entry which is preliminary data.</text>
</comment>
<dbReference type="InterPro" id="IPR012337">
    <property type="entry name" value="RNaseH-like_sf"/>
</dbReference>
<proteinExistence type="predicted"/>
<sequence length="140" mass="15551">MLSMISIGSQFLVKTDSRNVAVNVSVTVLQPKLSRPIAIAWQKPMQGMKMNVDGSLSGNPGPSGTGGIVRIPEDKYSFFFYKSLTESTNLEAESLALLHDLEPCLNHGHLDVKIEMDSKELYCMVTSKDRIAWKIDHVVR</sequence>
<dbReference type="InterPro" id="IPR044730">
    <property type="entry name" value="RNase_H-like_dom_plant"/>
</dbReference>
<protein>
    <recommendedName>
        <fullName evidence="1">RNase H type-1 domain-containing protein</fullName>
    </recommendedName>
</protein>